<dbReference type="SUPFAM" id="SSF51735">
    <property type="entry name" value="NAD(P)-binding Rossmann-fold domains"/>
    <property type="match status" value="1"/>
</dbReference>
<dbReference type="KEGG" id="apb:SAR116_0979"/>
<dbReference type="EMBL" id="CP001751">
    <property type="protein sequence ID" value="ADE39222.1"/>
    <property type="molecule type" value="Genomic_DNA"/>
</dbReference>
<dbReference type="InterPro" id="IPR001509">
    <property type="entry name" value="Epimerase_deHydtase"/>
</dbReference>
<dbReference type="GO" id="GO:0008460">
    <property type="term" value="F:dTDP-glucose 4,6-dehydratase activity"/>
    <property type="evidence" value="ECO:0007669"/>
    <property type="project" value="UniProtKB-EC"/>
</dbReference>
<accession>D5BSH5</accession>
<dbReference type="InterPro" id="IPR036291">
    <property type="entry name" value="NAD(P)-bd_dom_sf"/>
</dbReference>
<dbReference type="AlphaFoldDB" id="D5BSH5"/>
<evidence type="ECO:0000256" key="1">
    <source>
        <dbReference type="ARBA" id="ARBA00005125"/>
    </source>
</evidence>
<proteinExistence type="inferred from homology"/>
<keyword evidence="5" id="KW-1185">Reference proteome</keyword>
<comment type="pathway">
    <text evidence="1">Bacterial outer membrane biogenesis; LPS O-antigen biosynthesis.</text>
</comment>
<comment type="similarity">
    <text evidence="2">Belongs to the NAD(P)-dependent epimerase/dehydratase family.</text>
</comment>
<keyword evidence="4" id="KW-0456">Lyase</keyword>
<dbReference type="HOGENOM" id="CLU_007383_4_0_5"/>
<protein>
    <submittedName>
        <fullName evidence="4">NAD-dependent epimerase/dehydratase</fullName>
        <ecNumber evidence="4">4.2.1.46</ecNumber>
    </submittedName>
</protein>
<dbReference type="RefSeq" id="WP_013045851.1">
    <property type="nucleotide sequence ID" value="NC_014010.1"/>
</dbReference>
<dbReference type="PANTHER" id="PTHR43000">
    <property type="entry name" value="DTDP-D-GLUCOSE 4,6-DEHYDRATASE-RELATED"/>
    <property type="match status" value="1"/>
</dbReference>
<dbReference type="STRING" id="488538.SAR116_0979"/>
<dbReference type="Proteomes" id="UP000007460">
    <property type="component" value="Chromosome"/>
</dbReference>
<feature type="domain" description="NAD-dependent epimerase/dehydratase" evidence="3">
    <location>
        <begin position="30"/>
        <end position="271"/>
    </location>
</feature>
<gene>
    <name evidence="4" type="ordered locus">SAR116_0979</name>
</gene>
<evidence type="ECO:0000259" key="3">
    <source>
        <dbReference type="Pfam" id="PF01370"/>
    </source>
</evidence>
<evidence type="ECO:0000313" key="5">
    <source>
        <dbReference type="Proteomes" id="UP000007460"/>
    </source>
</evidence>
<dbReference type="OrthoDB" id="7305551at2"/>
<dbReference type="EC" id="4.2.1.46" evidence="4"/>
<dbReference type="Pfam" id="PF01370">
    <property type="entry name" value="Epimerase"/>
    <property type="match status" value="1"/>
</dbReference>
<organism evidence="4 5">
    <name type="scientific">Puniceispirillum marinum (strain IMCC1322)</name>
    <dbReference type="NCBI Taxonomy" id="488538"/>
    <lineage>
        <taxon>Bacteria</taxon>
        <taxon>Pseudomonadati</taxon>
        <taxon>Pseudomonadota</taxon>
        <taxon>Alphaproteobacteria</taxon>
        <taxon>Candidatus Puniceispirillales</taxon>
        <taxon>Candidatus Puniceispirillaceae</taxon>
        <taxon>Candidatus Puniceispirillum</taxon>
    </lineage>
</organism>
<evidence type="ECO:0000256" key="2">
    <source>
        <dbReference type="ARBA" id="ARBA00007637"/>
    </source>
</evidence>
<sequence length="346" mass="37879">MKEQYGIDTDFDFIKSCLASHDVVIKDKRILITGGTGFLGSWLVAYLLWANDVHGDNNHISIVTRDKSRFLSNMPECRNNQLVTIIEHDLAVPLESDTSFDLIIHGATDVQKAVSDDDSFNCAAIGTQSIISIAKLNPNCRVVYLSSGAVYGANAPDVWCKETDGPRDHALASLNAYTAQKISSEETLLVASAGGQFRCSVARCFTFVGAFIPRTKQFAISEFMQNALADEDIILSGNELTQRSYLYCADFVVWLLVIFMRSENGAVINLGSNSAIAIGDLASKVVEVLGSKSRIVKATMSQNATATSYLPNTDKAGSQLGLRQYTTFEDAIIKTRPWFDISDENK</sequence>
<reference evidence="4 5" key="1">
    <citation type="journal article" date="2010" name="J. Bacteriol.">
        <title>Complete genome sequence of "Candidatus Puniceispirillum marinum" IMCC1322, a representative of the SAR116 clade in the Alphaproteobacteria.</title>
        <authorList>
            <person name="Oh H.M."/>
            <person name="Kwon K.K."/>
            <person name="Kang I."/>
            <person name="Kang S.G."/>
            <person name="Lee J.H."/>
            <person name="Kim S.J."/>
            <person name="Cho J.C."/>
        </authorList>
    </citation>
    <scope>NUCLEOTIDE SEQUENCE [LARGE SCALE GENOMIC DNA]</scope>
    <source>
        <strain evidence="4 5">IMCC1322</strain>
    </source>
</reference>
<dbReference type="Gene3D" id="3.40.50.720">
    <property type="entry name" value="NAD(P)-binding Rossmann-like Domain"/>
    <property type="match status" value="1"/>
</dbReference>
<dbReference type="eggNOG" id="COG0451">
    <property type="taxonomic scope" value="Bacteria"/>
</dbReference>
<evidence type="ECO:0000313" key="4">
    <source>
        <dbReference type="EMBL" id="ADE39222.1"/>
    </source>
</evidence>
<name>D5BSH5_PUNMI</name>